<dbReference type="OrthoDB" id="6424451at2759"/>
<feature type="region of interest" description="Disordered" evidence="2">
    <location>
        <begin position="225"/>
        <end position="314"/>
    </location>
</feature>
<feature type="compositionally biased region" description="Basic and acidic residues" evidence="2">
    <location>
        <begin position="284"/>
        <end position="314"/>
    </location>
</feature>
<evidence type="ECO:0000256" key="2">
    <source>
        <dbReference type="SAM" id="MobiDB-lite"/>
    </source>
</evidence>
<dbReference type="AlphaFoldDB" id="A0A6A4V2B9"/>
<dbReference type="Proteomes" id="UP000440578">
    <property type="component" value="Unassembled WGS sequence"/>
</dbReference>
<proteinExistence type="predicted"/>
<evidence type="ECO:0000313" key="4">
    <source>
        <dbReference type="Proteomes" id="UP000440578"/>
    </source>
</evidence>
<organism evidence="3 4">
    <name type="scientific">Amphibalanus amphitrite</name>
    <name type="common">Striped barnacle</name>
    <name type="synonym">Balanus amphitrite</name>
    <dbReference type="NCBI Taxonomy" id="1232801"/>
    <lineage>
        <taxon>Eukaryota</taxon>
        <taxon>Metazoa</taxon>
        <taxon>Ecdysozoa</taxon>
        <taxon>Arthropoda</taxon>
        <taxon>Crustacea</taxon>
        <taxon>Multicrustacea</taxon>
        <taxon>Cirripedia</taxon>
        <taxon>Thoracica</taxon>
        <taxon>Thoracicalcarea</taxon>
        <taxon>Balanomorpha</taxon>
        <taxon>Balanoidea</taxon>
        <taxon>Balanidae</taxon>
        <taxon>Amphibalaninae</taxon>
        <taxon>Amphibalanus</taxon>
    </lineage>
</organism>
<keyword evidence="1" id="KW-0175">Coiled coil</keyword>
<feature type="compositionally biased region" description="Low complexity" evidence="2">
    <location>
        <begin position="602"/>
        <end position="614"/>
    </location>
</feature>
<feature type="compositionally biased region" description="Basic and acidic residues" evidence="2">
    <location>
        <begin position="265"/>
        <end position="275"/>
    </location>
</feature>
<protein>
    <submittedName>
        <fullName evidence="3">Uncharacterized protein</fullName>
    </submittedName>
</protein>
<gene>
    <name evidence="3" type="ORF">FJT64_013863</name>
</gene>
<reference evidence="3 4" key="1">
    <citation type="submission" date="2019-07" db="EMBL/GenBank/DDBJ databases">
        <title>Draft genome assembly of a fouling barnacle, Amphibalanus amphitrite (Darwin, 1854): The first reference genome for Thecostraca.</title>
        <authorList>
            <person name="Kim W."/>
        </authorList>
    </citation>
    <scope>NUCLEOTIDE SEQUENCE [LARGE SCALE GENOMIC DNA]</scope>
    <source>
        <strain evidence="3">SNU_AA5</strain>
        <tissue evidence="3">Soma without cirri and trophi</tissue>
    </source>
</reference>
<dbReference type="EMBL" id="VIIS01002170">
    <property type="protein sequence ID" value="KAF0287745.1"/>
    <property type="molecule type" value="Genomic_DNA"/>
</dbReference>
<feature type="compositionally biased region" description="Acidic residues" evidence="2">
    <location>
        <begin position="552"/>
        <end position="571"/>
    </location>
</feature>
<evidence type="ECO:0000256" key="1">
    <source>
        <dbReference type="SAM" id="Coils"/>
    </source>
</evidence>
<name>A0A6A4V2B9_AMPAM</name>
<feature type="region of interest" description="Disordered" evidence="2">
    <location>
        <begin position="489"/>
        <end position="618"/>
    </location>
</feature>
<feature type="compositionally biased region" description="Low complexity" evidence="2">
    <location>
        <begin position="227"/>
        <end position="247"/>
    </location>
</feature>
<comment type="caution">
    <text evidence="3">The sequence shown here is derived from an EMBL/GenBank/DDBJ whole genome shotgun (WGS) entry which is preliminary data.</text>
</comment>
<accession>A0A6A4V2B9</accession>
<sequence length="915" mass="99501">MCDELKTFIASENTKCVREVKEANDRRMQAVEDSLSFALDSVTALSNRQKSADSELMELKRETADLKMRLQQLELNEDRQEQQKRLSSLIFSGPVLQAESRRERAANLIESLIRQYIRHALDRTQVKTLIRFRNGKVMMEFTSSGPGSDRDIVYRSRARLRGSGLFVSESLTPRRQAMFMDLLSLKKEGRIFSVFTRSGDILACKSRDSAPVRVADPEAVRRLAVSGAPRRPAQGRAQEAGRGALLGSRSARDAPERGAVGGVPRADRGENKETEAACPTDTADAVRRDPPPEPREQQRQRAVDTSELADRSDHQRCVSSLLDCARESPVRLVHLSPPLLGVVAAGGAAGPSVGGAGGGSPTLDNASADSAGPLRRRAETSPPESEGGLGPPMAVTSASGSGQLAAVPVLRSGGQAASELHVWIPGASGALPRAAAAAAALAAMARRERLLAALVPAVTVLWLSGGPGRAAALIEPRLDRPRWWVPPSNPSDSHRFPAEPKVAQHRPQKDEPAREVLPAYIVSEHTVGPKPPPGYSFSAGPKPARFPKPAQQDEEEEGEEEGDEEEAEEEASPAPPPTTPEVTVVDNSLKHLWPKSGRRYGGARPRSGSSSRPSDTTVCGPLCPSFRLASRSARYDVRLYPRTLWVSYVTVTENRLLAEMEARAGLTEFLGGRNSHVPPTRPILRQRRRRAAASSDDDRLAAFARDLSDSWYSDLPPKLDAGGVSTSNANKKSTFIRLFSHRVKRTTPRGRPANSNERSEGHTPIDFYCFVAYVPLPPLSQHNGVPVLRCRIEKRLVQRTDGCGPRDEPPPHTELRRADVKVELAAACSVPSTASTGSPAICGIELPQTFPFVTQLRYGRVPGRHKQGSDFSVSIPLLEDSFLPRPDSNQVSADRVSATDTRDPVVTPAVYHTYR</sequence>
<keyword evidence="4" id="KW-1185">Reference proteome</keyword>
<feature type="region of interest" description="Disordered" evidence="2">
    <location>
        <begin position="352"/>
        <end position="400"/>
    </location>
</feature>
<feature type="coiled-coil region" evidence="1">
    <location>
        <begin position="42"/>
        <end position="115"/>
    </location>
</feature>
<evidence type="ECO:0000313" key="3">
    <source>
        <dbReference type="EMBL" id="KAF0287745.1"/>
    </source>
</evidence>